<dbReference type="InterPro" id="IPR036388">
    <property type="entry name" value="WH-like_DNA-bd_sf"/>
</dbReference>
<dbReference type="GO" id="GO:0005737">
    <property type="term" value="C:cytoplasm"/>
    <property type="evidence" value="ECO:0007669"/>
    <property type="project" value="TreeGrafter"/>
</dbReference>
<comment type="caution">
    <text evidence="8">The sequence shown here is derived from an EMBL/GenBank/DDBJ whole genome shotgun (WGS) entry which is preliminary data.</text>
</comment>
<evidence type="ECO:0000256" key="2">
    <source>
        <dbReference type="ARBA" id="ARBA00022741"/>
    </source>
</evidence>
<dbReference type="AlphaFoldDB" id="A0A969PTM6"/>
<keyword evidence="4 5" id="KW-0092">Biotin</keyword>
<dbReference type="GO" id="GO:0016740">
    <property type="term" value="F:transferase activity"/>
    <property type="evidence" value="ECO:0007669"/>
    <property type="project" value="UniProtKB-ARBA"/>
</dbReference>
<dbReference type="PANTHER" id="PTHR12835">
    <property type="entry name" value="BIOTIN PROTEIN LIGASE"/>
    <property type="match status" value="1"/>
</dbReference>
<dbReference type="InterPro" id="IPR036390">
    <property type="entry name" value="WH_DNA-bd_sf"/>
</dbReference>
<keyword evidence="5" id="KW-0804">Transcription</keyword>
<evidence type="ECO:0000259" key="7">
    <source>
        <dbReference type="PROSITE" id="PS51733"/>
    </source>
</evidence>
<dbReference type="SUPFAM" id="SSF55681">
    <property type="entry name" value="Class II aaRS and biotin synthetases"/>
    <property type="match status" value="1"/>
</dbReference>
<accession>A0A969PTM6</accession>
<dbReference type="SUPFAM" id="SSF46785">
    <property type="entry name" value="Winged helix' DNA-binding domain"/>
    <property type="match status" value="1"/>
</dbReference>
<dbReference type="InterPro" id="IPR030855">
    <property type="entry name" value="Bifunct_BirA"/>
</dbReference>
<organism evidence="8 9">
    <name type="scientific">Alkalicoccus luteus</name>
    <dbReference type="NCBI Taxonomy" id="1237094"/>
    <lineage>
        <taxon>Bacteria</taxon>
        <taxon>Bacillati</taxon>
        <taxon>Bacillota</taxon>
        <taxon>Bacilli</taxon>
        <taxon>Bacillales</taxon>
        <taxon>Bacillaceae</taxon>
        <taxon>Alkalicoccus</taxon>
    </lineage>
</organism>
<dbReference type="NCBIfam" id="TIGR00121">
    <property type="entry name" value="birA_ligase"/>
    <property type="match status" value="1"/>
</dbReference>
<evidence type="ECO:0000256" key="3">
    <source>
        <dbReference type="ARBA" id="ARBA00022840"/>
    </source>
</evidence>
<evidence type="ECO:0000313" key="8">
    <source>
        <dbReference type="EMBL" id="NJP38909.1"/>
    </source>
</evidence>
<dbReference type="Pfam" id="PF03099">
    <property type="entry name" value="BPL_LplA_LipB"/>
    <property type="match status" value="1"/>
</dbReference>
<keyword evidence="3 5" id="KW-0067">ATP-binding</keyword>
<dbReference type="Pfam" id="PF08279">
    <property type="entry name" value="HTH_11"/>
    <property type="match status" value="1"/>
</dbReference>
<dbReference type="InterPro" id="IPR004408">
    <property type="entry name" value="Biotin_CoA_COase_ligase"/>
</dbReference>
<dbReference type="Gene3D" id="2.30.30.100">
    <property type="match status" value="1"/>
</dbReference>
<keyword evidence="1 5" id="KW-0436">Ligase</keyword>
<evidence type="ECO:0000256" key="1">
    <source>
        <dbReference type="ARBA" id="ARBA00022598"/>
    </source>
</evidence>
<proteinExistence type="inferred from homology"/>
<feature type="region of interest" description="Disordered" evidence="6">
    <location>
        <begin position="104"/>
        <end position="123"/>
    </location>
</feature>
<dbReference type="GO" id="GO:0006355">
    <property type="term" value="P:regulation of DNA-templated transcription"/>
    <property type="evidence" value="ECO:0007669"/>
    <property type="project" value="UniProtKB-UniRule"/>
</dbReference>
<comment type="function">
    <text evidence="5">Acts both as a biotin--[acetyl-CoA-carboxylase] ligase and a repressor.</text>
</comment>
<keyword evidence="5" id="KW-0678">Repressor</keyword>
<reference evidence="8 9" key="1">
    <citation type="submission" date="2020-03" db="EMBL/GenBank/DDBJ databases">
        <title>Assessment of the enzymatic potential of alkaline-tolerant lipase obtained from Bacillus luteus H11 (technogenic soil) for the bioremediation of saline soils contaminated with petroleum substances.</title>
        <authorList>
            <person name="Kalwasinska A."/>
        </authorList>
    </citation>
    <scope>NUCLEOTIDE SEQUENCE [LARGE SCALE GENOMIC DNA]</scope>
    <source>
        <strain evidence="8 9">H11</strain>
    </source>
</reference>
<comment type="caution">
    <text evidence="5">Lacks conserved residue(s) required for the propagation of feature annotation.</text>
</comment>
<dbReference type="GO" id="GO:0005524">
    <property type="term" value="F:ATP binding"/>
    <property type="evidence" value="ECO:0007669"/>
    <property type="project" value="UniProtKB-UniRule"/>
</dbReference>
<dbReference type="InterPro" id="IPR013196">
    <property type="entry name" value="HTH_11"/>
</dbReference>
<dbReference type="Gene3D" id="3.30.930.10">
    <property type="entry name" value="Bira Bifunctional Protein, Domain 2"/>
    <property type="match status" value="1"/>
</dbReference>
<feature type="binding site" evidence="5">
    <location>
        <position position="184"/>
    </location>
    <ligand>
        <name>biotin</name>
        <dbReference type="ChEBI" id="CHEBI:57586"/>
    </ligand>
</feature>
<evidence type="ECO:0000256" key="4">
    <source>
        <dbReference type="ARBA" id="ARBA00023267"/>
    </source>
</evidence>
<dbReference type="InterPro" id="IPR003142">
    <property type="entry name" value="BPL_C"/>
</dbReference>
<dbReference type="PROSITE" id="PS51733">
    <property type="entry name" value="BPL_LPL_CATALYTIC"/>
    <property type="match status" value="1"/>
</dbReference>
<dbReference type="RefSeq" id="WP_168008839.1">
    <property type="nucleotide sequence ID" value="NZ_JAATHJ010000033.1"/>
</dbReference>
<comment type="catalytic activity">
    <reaction evidence="5">
        <text>biotin + L-lysyl-[protein] + ATP = N(6)-biotinyl-L-lysyl-[protein] + AMP + diphosphate + H(+)</text>
        <dbReference type="Rhea" id="RHEA:11756"/>
        <dbReference type="Rhea" id="RHEA-COMP:9752"/>
        <dbReference type="Rhea" id="RHEA-COMP:10505"/>
        <dbReference type="ChEBI" id="CHEBI:15378"/>
        <dbReference type="ChEBI" id="CHEBI:29969"/>
        <dbReference type="ChEBI" id="CHEBI:30616"/>
        <dbReference type="ChEBI" id="CHEBI:33019"/>
        <dbReference type="ChEBI" id="CHEBI:57586"/>
        <dbReference type="ChEBI" id="CHEBI:83144"/>
        <dbReference type="ChEBI" id="CHEBI:456215"/>
        <dbReference type="EC" id="6.3.4.15"/>
    </reaction>
</comment>
<keyword evidence="9" id="KW-1185">Reference proteome</keyword>
<dbReference type="SUPFAM" id="SSF50037">
    <property type="entry name" value="C-terminal domain of transcriptional repressors"/>
    <property type="match status" value="1"/>
</dbReference>
<dbReference type="InterPro" id="IPR045864">
    <property type="entry name" value="aa-tRNA-synth_II/BPL/LPL"/>
</dbReference>
<dbReference type="GO" id="GO:0009249">
    <property type="term" value="P:protein lipoylation"/>
    <property type="evidence" value="ECO:0007669"/>
    <property type="project" value="UniProtKB-ARBA"/>
</dbReference>
<evidence type="ECO:0000313" key="9">
    <source>
        <dbReference type="Proteomes" id="UP000752012"/>
    </source>
</evidence>
<dbReference type="EC" id="6.3.4.15" evidence="5"/>
<dbReference type="Proteomes" id="UP000752012">
    <property type="component" value="Unassembled WGS sequence"/>
</dbReference>
<keyword evidence="5" id="KW-0238">DNA-binding</keyword>
<dbReference type="Gene3D" id="1.10.10.10">
    <property type="entry name" value="Winged helix-like DNA-binding domain superfamily/Winged helix DNA-binding domain"/>
    <property type="match status" value="1"/>
</dbReference>
<feature type="binding site" evidence="5">
    <location>
        <begin position="118"/>
        <end position="120"/>
    </location>
    <ligand>
        <name>biotin</name>
        <dbReference type="ChEBI" id="CHEBI:57586"/>
    </ligand>
</feature>
<feature type="binding site" evidence="5">
    <location>
        <position position="114"/>
    </location>
    <ligand>
        <name>biotin</name>
        <dbReference type="ChEBI" id="CHEBI:57586"/>
    </ligand>
</feature>
<dbReference type="CDD" id="cd16442">
    <property type="entry name" value="BPL"/>
    <property type="match status" value="1"/>
</dbReference>
<dbReference type="InterPro" id="IPR008988">
    <property type="entry name" value="Transcriptional_repressor_C"/>
</dbReference>
<sequence length="319" mass="34694">MGAEETLKLLRQSSTYVSGEKISSSLNLSRTAVWKHIQSLRAMGYDIKAVRNRGYLLVDETAVLSPDKLQARLNEACIPITIDHTASLPSTQTKAMRLAAEGAPAGTAVTADEQTGGRGRLGRPWSTPFGTALAISVIFRPEMDMREAPTATLTAAAAAAEALEELGFTPQIKWPNDILLNGKKVCGILTEMQGEEDRVSSLVMGIGINVNTREFPEALQDIATSLAIVRGSSVSREEAAFRLLSRLHERMEQFQHEGFQAVRPVWEKHALSHPKPVTVVQNRRKLKGMMKGIKADGTLLIETEDGEVHSIVSGGIDIT</sequence>
<dbReference type="GO" id="GO:0004077">
    <property type="term" value="F:biotin--[biotin carboxyl-carrier protein] ligase activity"/>
    <property type="evidence" value="ECO:0007669"/>
    <property type="project" value="UniProtKB-UniRule"/>
</dbReference>
<dbReference type="Pfam" id="PF02237">
    <property type="entry name" value="BPL_C"/>
    <property type="match status" value="1"/>
</dbReference>
<feature type="domain" description="BPL/LPL catalytic" evidence="7">
    <location>
        <begin position="71"/>
        <end position="255"/>
    </location>
</feature>
<name>A0A969PTM6_9BACI</name>
<dbReference type="EMBL" id="JAATHJ010000033">
    <property type="protein sequence ID" value="NJP38909.1"/>
    <property type="molecule type" value="Genomic_DNA"/>
</dbReference>
<dbReference type="PANTHER" id="PTHR12835:SF5">
    <property type="entry name" value="BIOTIN--PROTEIN LIGASE"/>
    <property type="match status" value="1"/>
</dbReference>
<protein>
    <recommendedName>
        <fullName evidence="5">Bifunctional ligase/repressor BirA</fullName>
    </recommendedName>
    <alternativeName>
        <fullName evidence="5">Biotin--[acetyl-CoA-carboxylase] ligase</fullName>
        <ecNumber evidence="5">6.3.4.15</ecNumber>
    </alternativeName>
    <alternativeName>
        <fullName evidence="5">Biotin--protein ligase</fullName>
    </alternativeName>
    <alternativeName>
        <fullName evidence="5">Biotin-[acetyl-CoA carboxylase] synthetase</fullName>
    </alternativeName>
</protein>
<evidence type="ECO:0000256" key="6">
    <source>
        <dbReference type="SAM" id="MobiDB-lite"/>
    </source>
</evidence>
<keyword evidence="2 5" id="KW-0547">Nucleotide-binding</keyword>
<evidence type="ECO:0000256" key="5">
    <source>
        <dbReference type="HAMAP-Rule" id="MF_00978"/>
    </source>
</evidence>
<comment type="similarity">
    <text evidence="5">Belongs to the biotin--protein ligase family.</text>
</comment>
<gene>
    <name evidence="5" type="primary">birA</name>
    <name evidence="8" type="ORF">HCN83_15180</name>
</gene>
<keyword evidence="5" id="KW-0805">Transcription regulation</keyword>
<dbReference type="GO" id="GO:0003677">
    <property type="term" value="F:DNA binding"/>
    <property type="evidence" value="ECO:0007669"/>
    <property type="project" value="UniProtKB-UniRule"/>
</dbReference>
<dbReference type="InterPro" id="IPR004143">
    <property type="entry name" value="BPL_LPL_catalytic"/>
</dbReference>
<feature type="DNA-binding region" description="H-T-H motif" evidence="5">
    <location>
        <begin position="19"/>
        <end position="38"/>
    </location>
</feature>
<dbReference type="HAMAP" id="MF_00978">
    <property type="entry name" value="Bifunct_BirA"/>
    <property type="match status" value="1"/>
</dbReference>